<feature type="transmembrane region" description="Helical" evidence="1">
    <location>
        <begin position="89"/>
        <end position="111"/>
    </location>
</feature>
<feature type="transmembrane region" description="Helical" evidence="1">
    <location>
        <begin position="64"/>
        <end position="82"/>
    </location>
</feature>
<feature type="transmembrane region" description="Helical" evidence="1">
    <location>
        <begin position="35"/>
        <end position="58"/>
    </location>
</feature>
<evidence type="ECO:0000313" key="2">
    <source>
        <dbReference type="EMBL" id="AXI10097.1"/>
    </source>
</evidence>
<dbReference type="Proteomes" id="UP000253908">
    <property type="component" value="Chromosome"/>
</dbReference>
<dbReference type="KEGG" id="ocn:CUC15_14675"/>
<keyword evidence="1" id="KW-1133">Transmembrane helix</keyword>
<feature type="transmembrane region" description="Helical" evidence="1">
    <location>
        <begin position="131"/>
        <end position="152"/>
    </location>
</feature>
<reference evidence="3" key="1">
    <citation type="submission" date="2017-11" db="EMBL/GenBank/DDBJ databases">
        <authorList>
            <person name="Zhu W."/>
        </authorList>
    </citation>
    <scope>NUCLEOTIDE SEQUENCE [LARGE SCALE GENOMIC DNA]</scope>
    <source>
        <strain evidence="3">160</strain>
    </source>
</reference>
<dbReference type="RefSeq" id="WP_114917384.1">
    <property type="nucleotide sequence ID" value="NZ_CP024848.1"/>
</dbReference>
<feature type="transmembrane region" description="Helical" evidence="1">
    <location>
        <begin position="6"/>
        <end position="23"/>
    </location>
</feature>
<organism evidence="2 3">
    <name type="scientific">Oceanobacillus zhaokaii</name>
    <dbReference type="NCBI Taxonomy" id="2052660"/>
    <lineage>
        <taxon>Bacteria</taxon>
        <taxon>Bacillati</taxon>
        <taxon>Bacillota</taxon>
        <taxon>Bacilli</taxon>
        <taxon>Bacillales</taxon>
        <taxon>Bacillaceae</taxon>
        <taxon>Oceanobacillus</taxon>
    </lineage>
</organism>
<gene>
    <name evidence="2" type="ORF">CUC15_14675</name>
</gene>
<dbReference type="AlphaFoldDB" id="A0A345PJB7"/>
<dbReference type="EMBL" id="CP024848">
    <property type="protein sequence ID" value="AXI10097.1"/>
    <property type="molecule type" value="Genomic_DNA"/>
</dbReference>
<sequence>MTVFLFLSLLLNVLIGCRSYLKLRRSRKLFSDRYAMVISMSSSMVLSLVLSLLCSFILPLSFSTLTILSTIVGGTIGIIFGVMVKLHSVLSGFFGGTMGGITGSMVGAVVLDPTLCGLPSINSSILFTNTITFSIFGTIISLISFWIIIYSIKV</sequence>
<name>A0A345PJB7_9BACI</name>
<evidence type="ECO:0000256" key="1">
    <source>
        <dbReference type="SAM" id="Phobius"/>
    </source>
</evidence>
<evidence type="ECO:0000313" key="3">
    <source>
        <dbReference type="Proteomes" id="UP000253908"/>
    </source>
</evidence>
<keyword evidence="3" id="KW-1185">Reference proteome</keyword>
<keyword evidence="1" id="KW-0812">Transmembrane</keyword>
<proteinExistence type="predicted"/>
<keyword evidence="1" id="KW-0472">Membrane</keyword>
<protein>
    <submittedName>
        <fullName evidence="2">Uncharacterized protein</fullName>
    </submittedName>
</protein>
<accession>A0A345PJB7</accession>